<protein>
    <submittedName>
        <fullName evidence="2">Uncharacterized protein</fullName>
    </submittedName>
</protein>
<feature type="region of interest" description="Disordered" evidence="1">
    <location>
        <begin position="38"/>
        <end position="62"/>
    </location>
</feature>
<comment type="caution">
    <text evidence="2">The sequence shown here is derived from an EMBL/GenBank/DDBJ whole genome shotgun (WGS) entry which is preliminary data.</text>
</comment>
<name>A0A4Z2FPR2_9TELE</name>
<gene>
    <name evidence="2" type="ORF">EYF80_047050</name>
</gene>
<evidence type="ECO:0000256" key="1">
    <source>
        <dbReference type="SAM" id="MobiDB-lite"/>
    </source>
</evidence>
<evidence type="ECO:0000313" key="2">
    <source>
        <dbReference type="EMBL" id="TNN42754.1"/>
    </source>
</evidence>
<reference evidence="2 3" key="1">
    <citation type="submission" date="2019-03" db="EMBL/GenBank/DDBJ databases">
        <title>First draft genome of Liparis tanakae, snailfish: a comprehensive survey of snailfish specific genes.</title>
        <authorList>
            <person name="Kim W."/>
            <person name="Song I."/>
            <person name="Jeong J.-H."/>
            <person name="Kim D."/>
            <person name="Kim S."/>
            <person name="Ryu S."/>
            <person name="Song J.Y."/>
            <person name="Lee S.K."/>
        </authorList>
    </citation>
    <scope>NUCLEOTIDE SEQUENCE [LARGE SCALE GENOMIC DNA]</scope>
    <source>
        <tissue evidence="2">Muscle</tissue>
    </source>
</reference>
<dbReference type="Proteomes" id="UP000314294">
    <property type="component" value="Unassembled WGS sequence"/>
</dbReference>
<dbReference type="AlphaFoldDB" id="A0A4Z2FPR2"/>
<accession>A0A4Z2FPR2</accession>
<feature type="compositionally biased region" description="Basic and acidic residues" evidence="1">
    <location>
        <begin position="43"/>
        <end position="55"/>
    </location>
</feature>
<evidence type="ECO:0000313" key="3">
    <source>
        <dbReference type="Proteomes" id="UP000314294"/>
    </source>
</evidence>
<proteinExistence type="predicted"/>
<sequence length="84" mass="9646">MWERERVGDDRRSKYGFPSDLYMLLGFFPPCERRIVMGETPGDDMRENRVDRGGDTYRAGATEARGTLANTAVTRREQQVEADD</sequence>
<keyword evidence="3" id="KW-1185">Reference proteome</keyword>
<organism evidence="2 3">
    <name type="scientific">Liparis tanakae</name>
    <name type="common">Tanaka's snailfish</name>
    <dbReference type="NCBI Taxonomy" id="230148"/>
    <lineage>
        <taxon>Eukaryota</taxon>
        <taxon>Metazoa</taxon>
        <taxon>Chordata</taxon>
        <taxon>Craniata</taxon>
        <taxon>Vertebrata</taxon>
        <taxon>Euteleostomi</taxon>
        <taxon>Actinopterygii</taxon>
        <taxon>Neopterygii</taxon>
        <taxon>Teleostei</taxon>
        <taxon>Neoteleostei</taxon>
        <taxon>Acanthomorphata</taxon>
        <taxon>Eupercaria</taxon>
        <taxon>Perciformes</taxon>
        <taxon>Cottioidei</taxon>
        <taxon>Cottales</taxon>
        <taxon>Liparidae</taxon>
        <taxon>Liparis</taxon>
    </lineage>
</organism>
<dbReference type="EMBL" id="SRLO01001015">
    <property type="protein sequence ID" value="TNN42754.1"/>
    <property type="molecule type" value="Genomic_DNA"/>
</dbReference>